<dbReference type="AlphaFoldDB" id="A0A2A4X7M6"/>
<evidence type="ECO:0000256" key="3">
    <source>
        <dbReference type="ARBA" id="ARBA00022490"/>
    </source>
</evidence>
<dbReference type="Gene3D" id="3.40.1210.10">
    <property type="entry name" value="Survival protein SurE-like phosphatase/nucleotidase"/>
    <property type="match status" value="1"/>
</dbReference>
<dbReference type="GO" id="GO:0005737">
    <property type="term" value="C:cytoplasm"/>
    <property type="evidence" value="ECO:0007669"/>
    <property type="project" value="UniProtKB-SubCell"/>
</dbReference>
<evidence type="ECO:0000313" key="9">
    <source>
        <dbReference type="EMBL" id="PCI78560.1"/>
    </source>
</evidence>
<dbReference type="GO" id="GO:0008253">
    <property type="term" value="F:5'-nucleotidase activity"/>
    <property type="evidence" value="ECO:0007669"/>
    <property type="project" value="UniProtKB-UniRule"/>
</dbReference>
<name>A0A2A4X7M6_9GAMM</name>
<dbReference type="InterPro" id="IPR036523">
    <property type="entry name" value="SurE-like_sf"/>
</dbReference>
<dbReference type="InterPro" id="IPR002828">
    <property type="entry name" value="SurE-like_Pase/nucleotidase"/>
</dbReference>
<protein>
    <recommendedName>
        <fullName evidence="7">5'-nucleotidase SurE</fullName>
        <ecNumber evidence="7">3.1.3.5</ecNumber>
    </recommendedName>
    <alternativeName>
        <fullName evidence="7">Nucleoside 5'-monophosphate phosphohydrolase</fullName>
    </alternativeName>
</protein>
<dbReference type="GO" id="GO:0008254">
    <property type="term" value="F:3'-nucleotidase activity"/>
    <property type="evidence" value="ECO:0007669"/>
    <property type="project" value="TreeGrafter"/>
</dbReference>
<feature type="binding site" evidence="7">
    <location>
        <position position="130"/>
    </location>
    <ligand>
        <name>a divalent metal cation</name>
        <dbReference type="ChEBI" id="CHEBI:60240"/>
    </ligand>
</feature>
<dbReference type="Pfam" id="PF01975">
    <property type="entry name" value="SurE"/>
    <property type="match status" value="1"/>
</dbReference>
<feature type="binding site" evidence="7">
    <location>
        <position position="43"/>
    </location>
    <ligand>
        <name>a divalent metal cation</name>
        <dbReference type="ChEBI" id="CHEBI:60240"/>
    </ligand>
</feature>
<keyword evidence="3 7" id="KW-0963">Cytoplasm</keyword>
<comment type="catalytic activity">
    <reaction evidence="1 7">
        <text>a ribonucleoside 5'-phosphate + H2O = a ribonucleoside + phosphate</text>
        <dbReference type="Rhea" id="RHEA:12484"/>
        <dbReference type="ChEBI" id="CHEBI:15377"/>
        <dbReference type="ChEBI" id="CHEBI:18254"/>
        <dbReference type="ChEBI" id="CHEBI:43474"/>
        <dbReference type="ChEBI" id="CHEBI:58043"/>
        <dbReference type="EC" id="3.1.3.5"/>
    </reaction>
</comment>
<evidence type="ECO:0000256" key="4">
    <source>
        <dbReference type="ARBA" id="ARBA00022723"/>
    </source>
</evidence>
<evidence type="ECO:0000256" key="2">
    <source>
        <dbReference type="ARBA" id="ARBA00011062"/>
    </source>
</evidence>
<dbReference type="EMBL" id="NVUL01000030">
    <property type="protein sequence ID" value="PCI78560.1"/>
    <property type="molecule type" value="Genomic_DNA"/>
</dbReference>
<evidence type="ECO:0000256" key="6">
    <source>
        <dbReference type="ARBA" id="ARBA00022801"/>
    </source>
</evidence>
<evidence type="ECO:0000256" key="5">
    <source>
        <dbReference type="ARBA" id="ARBA00022741"/>
    </source>
</evidence>
<evidence type="ECO:0000259" key="8">
    <source>
        <dbReference type="Pfam" id="PF01975"/>
    </source>
</evidence>
<comment type="similarity">
    <text evidence="2 7">Belongs to the SurE nucleotidase family.</text>
</comment>
<dbReference type="InterPro" id="IPR030048">
    <property type="entry name" value="SurE"/>
</dbReference>
<evidence type="ECO:0000256" key="7">
    <source>
        <dbReference type="HAMAP-Rule" id="MF_00060"/>
    </source>
</evidence>
<keyword evidence="6 7" id="KW-0378">Hydrolase</keyword>
<keyword evidence="5 7" id="KW-0547">Nucleotide-binding</keyword>
<reference evidence="10" key="1">
    <citation type="submission" date="2017-08" db="EMBL/GenBank/DDBJ databases">
        <title>A dynamic microbial community with high functional redundancy inhabits the cold, oxic subseafloor aquifer.</title>
        <authorList>
            <person name="Tully B.J."/>
            <person name="Wheat C.G."/>
            <person name="Glazer B.T."/>
            <person name="Huber J.A."/>
        </authorList>
    </citation>
    <scope>NUCLEOTIDE SEQUENCE [LARGE SCALE GENOMIC DNA]</scope>
</reference>
<evidence type="ECO:0000256" key="1">
    <source>
        <dbReference type="ARBA" id="ARBA00000815"/>
    </source>
</evidence>
<dbReference type="HAMAP" id="MF_00060">
    <property type="entry name" value="SurE"/>
    <property type="match status" value="1"/>
</dbReference>
<dbReference type="NCBIfam" id="TIGR00087">
    <property type="entry name" value="surE"/>
    <property type="match status" value="1"/>
</dbReference>
<comment type="cofactor">
    <cofactor evidence="7">
        <name>a divalent metal cation</name>
        <dbReference type="ChEBI" id="CHEBI:60240"/>
    </cofactor>
    <text evidence="7">Binds 1 divalent metal cation per subunit.</text>
</comment>
<dbReference type="SUPFAM" id="SSF64167">
    <property type="entry name" value="SurE-like"/>
    <property type="match status" value="1"/>
</dbReference>
<comment type="caution">
    <text evidence="9">The sequence shown here is derived from an EMBL/GenBank/DDBJ whole genome shotgun (WGS) entry which is preliminary data.</text>
</comment>
<dbReference type="PANTHER" id="PTHR30457">
    <property type="entry name" value="5'-NUCLEOTIDASE SURE"/>
    <property type="match status" value="1"/>
</dbReference>
<keyword evidence="4 7" id="KW-0479">Metal-binding</keyword>
<feature type="binding site" evidence="7">
    <location>
        <position position="42"/>
    </location>
    <ligand>
        <name>a divalent metal cation</name>
        <dbReference type="ChEBI" id="CHEBI:60240"/>
    </ligand>
</feature>
<organism evidence="9 10">
    <name type="scientific">SAR86 cluster bacterium</name>
    <dbReference type="NCBI Taxonomy" id="2030880"/>
    <lineage>
        <taxon>Bacteria</taxon>
        <taxon>Pseudomonadati</taxon>
        <taxon>Pseudomonadota</taxon>
        <taxon>Gammaproteobacteria</taxon>
        <taxon>SAR86 cluster</taxon>
    </lineage>
</organism>
<comment type="subcellular location">
    <subcellularLocation>
        <location evidence="7">Cytoplasm</location>
    </subcellularLocation>
</comment>
<gene>
    <name evidence="7 9" type="primary">surE</name>
    <name evidence="9" type="ORF">COB20_06475</name>
</gene>
<dbReference type="GO" id="GO:0046872">
    <property type="term" value="F:metal ion binding"/>
    <property type="evidence" value="ECO:0007669"/>
    <property type="project" value="UniProtKB-UniRule"/>
</dbReference>
<dbReference type="PANTHER" id="PTHR30457:SF12">
    <property type="entry name" value="5'_3'-NUCLEOTIDASE SURE"/>
    <property type="match status" value="1"/>
</dbReference>
<dbReference type="EC" id="3.1.3.5" evidence="7"/>
<feature type="domain" description="Survival protein SurE-like phosphatase/nucleotidase" evidence="8">
    <location>
        <begin position="37"/>
        <end position="214"/>
    </location>
</feature>
<proteinExistence type="inferred from homology"/>
<feature type="binding site" evidence="7">
    <location>
        <position position="75"/>
    </location>
    <ligand>
        <name>a divalent metal cation</name>
        <dbReference type="ChEBI" id="CHEBI:60240"/>
    </ligand>
</feature>
<dbReference type="GO" id="GO:0004309">
    <property type="term" value="F:exopolyphosphatase activity"/>
    <property type="evidence" value="ECO:0007669"/>
    <property type="project" value="TreeGrafter"/>
</dbReference>
<evidence type="ECO:0000313" key="10">
    <source>
        <dbReference type="Proteomes" id="UP000218767"/>
    </source>
</evidence>
<dbReference type="Proteomes" id="UP000218767">
    <property type="component" value="Unassembled WGS sequence"/>
</dbReference>
<sequence length="284" mass="30645">MMQPNRLGNSSIRFSQIASAIVLLCFSAVASAQSYRVLLSNDDGIESPRLHALQAALSQLQDVEVVVSAPNVNQSGSSQSSIGSITVDNFEQDGRFFGYAVHGRPADAVRFGIKELGKDQPFDIVVSGINRGANVGDVSHLSGTVGAAMEGLYHGLPAIAVSEDPDSENTAITAKFTADLVDRYRRLGAPSGTMISINVPAGPLKGVAVRPMGDSYLQTGSYEAVEQNGKSTEYERIRLIVNSENPTTDTYAYQQGYISVTPLKFDWTDFEMLDEVESWNLQID</sequence>
<accession>A0A2A4X7M6</accession>
<dbReference type="GO" id="GO:0000166">
    <property type="term" value="F:nucleotide binding"/>
    <property type="evidence" value="ECO:0007669"/>
    <property type="project" value="UniProtKB-KW"/>
</dbReference>
<comment type="function">
    <text evidence="7">Nucleotidase that shows phosphatase activity on nucleoside 5'-monophosphates.</text>
</comment>